<keyword evidence="2" id="KW-1185">Reference proteome</keyword>
<dbReference type="Proteomes" id="UP000283530">
    <property type="component" value="Unassembled WGS sequence"/>
</dbReference>
<dbReference type="PANTHER" id="PTHR33789:SF11">
    <property type="entry name" value="OS05G0202300 PROTEIN"/>
    <property type="match status" value="1"/>
</dbReference>
<dbReference type="EMBL" id="QPKB01000004">
    <property type="protein sequence ID" value="RWR82698.1"/>
    <property type="molecule type" value="Genomic_DNA"/>
</dbReference>
<dbReference type="CDD" id="cd07821">
    <property type="entry name" value="PYR_PYL_RCAR_like"/>
    <property type="match status" value="1"/>
</dbReference>
<comment type="caution">
    <text evidence="1">The sequence shown here is derived from an EMBL/GenBank/DDBJ whole genome shotgun (WGS) entry which is preliminary data.</text>
</comment>
<evidence type="ECO:0000313" key="1">
    <source>
        <dbReference type="EMBL" id="RWR82698.1"/>
    </source>
</evidence>
<proteinExistence type="predicted"/>
<accession>A0A3S3QB74</accession>
<reference evidence="1 2" key="1">
    <citation type="journal article" date="2019" name="Nat. Plants">
        <title>Stout camphor tree genome fills gaps in understanding of flowering plant genome evolution.</title>
        <authorList>
            <person name="Chaw S.M."/>
            <person name="Liu Y.C."/>
            <person name="Wu Y.W."/>
            <person name="Wang H.Y."/>
            <person name="Lin C.I."/>
            <person name="Wu C.S."/>
            <person name="Ke H.M."/>
            <person name="Chang L.Y."/>
            <person name="Hsu C.Y."/>
            <person name="Yang H.T."/>
            <person name="Sudianto E."/>
            <person name="Hsu M.H."/>
            <person name="Wu K.P."/>
            <person name="Wang L.N."/>
            <person name="Leebens-Mack J.H."/>
            <person name="Tsai I.J."/>
        </authorList>
    </citation>
    <scope>NUCLEOTIDE SEQUENCE [LARGE SCALE GENOMIC DNA]</scope>
    <source>
        <strain evidence="2">cv. Chaw 1501</strain>
        <tissue evidence="1">Young leaves</tissue>
    </source>
</reference>
<dbReference type="OrthoDB" id="1928994at2759"/>
<gene>
    <name evidence="1" type="ORF">CKAN_01142700</name>
</gene>
<sequence length="147" mass="16489">MEKEEWQQQRKWVGKLTAKLTGPKPDQVWPFFQDYSNFHKWHPTLDVYQQVEGLHGHLGCVRYCAGTSLSSSNGGEETLSWAMKKLVAIDPIGRTLTYEVIDNNTGLGAYVATFTVLSEPEDGCTIERSFAMAKKMAEDALGQTQSQ</sequence>
<dbReference type="InterPro" id="IPR023393">
    <property type="entry name" value="START-like_dom_sf"/>
</dbReference>
<dbReference type="AlphaFoldDB" id="A0A3S3QB74"/>
<dbReference type="InterPro" id="IPR019587">
    <property type="entry name" value="Polyketide_cyclase/dehydratase"/>
</dbReference>
<dbReference type="InterPro" id="IPR053249">
    <property type="entry name" value="LFS"/>
</dbReference>
<name>A0A3S3QB74_9MAGN</name>
<dbReference type="Pfam" id="PF10604">
    <property type="entry name" value="Polyketide_cyc2"/>
    <property type="match status" value="1"/>
</dbReference>
<dbReference type="PANTHER" id="PTHR33789">
    <property type="entry name" value="LACHRYMATORY-FACTOR SYNTHASE"/>
    <property type="match status" value="1"/>
</dbReference>
<organism evidence="1 2">
    <name type="scientific">Cinnamomum micranthum f. kanehirae</name>
    <dbReference type="NCBI Taxonomy" id="337451"/>
    <lineage>
        <taxon>Eukaryota</taxon>
        <taxon>Viridiplantae</taxon>
        <taxon>Streptophyta</taxon>
        <taxon>Embryophyta</taxon>
        <taxon>Tracheophyta</taxon>
        <taxon>Spermatophyta</taxon>
        <taxon>Magnoliopsida</taxon>
        <taxon>Magnoliidae</taxon>
        <taxon>Laurales</taxon>
        <taxon>Lauraceae</taxon>
        <taxon>Cinnamomum</taxon>
    </lineage>
</organism>
<dbReference type="Gene3D" id="3.30.530.20">
    <property type="match status" value="1"/>
</dbReference>
<protein>
    <submittedName>
        <fullName evidence="1">Lachrymatory-factor synthase-like protein</fullName>
    </submittedName>
</protein>
<dbReference type="SUPFAM" id="SSF55961">
    <property type="entry name" value="Bet v1-like"/>
    <property type="match status" value="1"/>
</dbReference>
<evidence type="ECO:0000313" key="2">
    <source>
        <dbReference type="Proteomes" id="UP000283530"/>
    </source>
</evidence>